<dbReference type="PROSITE" id="PS51257">
    <property type="entry name" value="PROKAR_LIPOPROTEIN"/>
    <property type="match status" value="1"/>
</dbReference>
<dbReference type="Proteomes" id="UP001595817">
    <property type="component" value="Unassembled WGS sequence"/>
</dbReference>
<evidence type="ECO:0000313" key="1">
    <source>
        <dbReference type="EMBL" id="MFC4408873.1"/>
    </source>
</evidence>
<reference evidence="2" key="1">
    <citation type="journal article" date="2019" name="Int. J. Syst. Evol. Microbiol.">
        <title>The Global Catalogue of Microorganisms (GCM) 10K type strain sequencing project: providing services to taxonomists for standard genome sequencing and annotation.</title>
        <authorList>
            <consortium name="The Broad Institute Genomics Platform"/>
            <consortium name="The Broad Institute Genome Sequencing Center for Infectious Disease"/>
            <person name="Wu L."/>
            <person name="Ma J."/>
        </authorList>
    </citation>
    <scope>NUCLEOTIDE SEQUENCE [LARGE SCALE GENOMIC DNA]</scope>
    <source>
        <strain evidence="2">CCUG 59778</strain>
    </source>
</reference>
<evidence type="ECO:0000313" key="2">
    <source>
        <dbReference type="Proteomes" id="UP001595817"/>
    </source>
</evidence>
<proteinExistence type="predicted"/>
<sequence>MFIKKAGGVILLLALLLTGCTEQEKEVKAVEDPNIETIKKYLEVEYNGPDEEFLRIEEEMFKGVADSEQWEAEAEERVKEYHQYLSDTFSPYMEEEAIQKYTMISLLFYYHHKAQENGYTFKTDKIDIQQQEKIERNYDYTVVVSFEKDGEEKTATMKGFITMSESGKISGIRGLSDSGFYQEMMETSNEGRDRGFLARGILQEQFGRTDHKLNKLWAGSENPLEDQKLVEYLNKKYISYFSNEGLEEFIASFGFVYPAIAAENGYELSVGEIEVVQDEKNPTSYSTSVVVHYKKEGGEGKSTTVKGIVTIKDGPVEKLEIVDDGGLKEALQER</sequence>
<dbReference type="EMBL" id="JBHSEC010000001">
    <property type="protein sequence ID" value="MFC4408873.1"/>
    <property type="molecule type" value="Genomic_DNA"/>
</dbReference>
<comment type="caution">
    <text evidence="1">The sequence shown here is derived from an EMBL/GenBank/DDBJ whole genome shotgun (WGS) entry which is preliminary data.</text>
</comment>
<keyword evidence="2" id="KW-1185">Reference proteome</keyword>
<dbReference type="RefSeq" id="WP_378151030.1">
    <property type="nucleotide sequence ID" value="NZ_JBHSEC010000001.1"/>
</dbReference>
<organism evidence="1 2">
    <name type="scientific">Chungangia koreensis</name>
    <dbReference type="NCBI Taxonomy" id="752657"/>
    <lineage>
        <taxon>Bacteria</taxon>
        <taxon>Bacillati</taxon>
        <taxon>Bacillota</taxon>
        <taxon>Bacilli</taxon>
        <taxon>Lactobacillales</taxon>
        <taxon>Chungangia</taxon>
    </lineage>
</organism>
<gene>
    <name evidence="1" type="ORF">ACFOZY_00345</name>
</gene>
<protein>
    <submittedName>
        <fullName evidence="1">Uncharacterized protein</fullName>
    </submittedName>
</protein>
<name>A0ABV8X0I9_9LACT</name>
<accession>A0ABV8X0I9</accession>